<evidence type="ECO:0000313" key="2">
    <source>
        <dbReference type="EMBL" id="HIQ80855.1"/>
    </source>
</evidence>
<name>A0A9D1CVV7_9FIRM</name>
<dbReference type="Proteomes" id="UP000886787">
    <property type="component" value="Unassembled WGS sequence"/>
</dbReference>
<dbReference type="PROSITE" id="PS50943">
    <property type="entry name" value="HTH_CROC1"/>
    <property type="match status" value="1"/>
</dbReference>
<gene>
    <name evidence="2" type="ORF">IAD32_06175</name>
</gene>
<dbReference type="InterPro" id="IPR001387">
    <property type="entry name" value="Cro/C1-type_HTH"/>
</dbReference>
<comment type="caution">
    <text evidence="2">The sequence shown here is derived from an EMBL/GenBank/DDBJ whole genome shotgun (WGS) entry which is preliminary data.</text>
</comment>
<accession>A0A9D1CVV7</accession>
<dbReference type="AlphaFoldDB" id="A0A9D1CVV7"/>
<reference evidence="2" key="1">
    <citation type="submission" date="2020-10" db="EMBL/GenBank/DDBJ databases">
        <authorList>
            <person name="Gilroy R."/>
        </authorList>
    </citation>
    <scope>NUCLEOTIDE SEQUENCE</scope>
    <source>
        <strain evidence="2">ChiSjej1B19-3389</strain>
    </source>
</reference>
<organism evidence="2 3">
    <name type="scientific">Candidatus Scatavimonas merdigallinarum</name>
    <dbReference type="NCBI Taxonomy" id="2840914"/>
    <lineage>
        <taxon>Bacteria</taxon>
        <taxon>Bacillati</taxon>
        <taxon>Bacillota</taxon>
        <taxon>Clostridia</taxon>
        <taxon>Eubacteriales</taxon>
        <taxon>Oscillospiraceae</taxon>
        <taxon>Oscillospiraceae incertae sedis</taxon>
        <taxon>Candidatus Scatavimonas</taxon>
    </lineage>
</organism>
<sequence length="79" mass="8942">MQSAVVIRSVGIIVKMPSLPVFIDICKTLKISPDYLLQDELEENEISTIREIEALWEDTSPSKQALVFAMIKAVLKHKE</sequence>
<protein>
    <submittedName>
        <fullName evidence="2">XRE family transcriptional regulator</fullName>
    </submittedName>
</protein>
<feature type="domain" description="HTH cro/C1-type" evidence="1">
    <location>
        <begin position="15"/>
        <end position="36"/>
    </location>
</feature>
<proteinExistence type="predicted"/>
<reference evidence="2" key="2">
    <citation type="journal article" date="2021" name="PeerJ">
        <title>Extensive microbial diversity within the chicken gut microbiome revealed by metagenomics and culture.</title>
        <authorList>
            <person name="Gilroy R."/>
            <person name="Ravi A."/>
            <person name="Getino M."/>
            <person name="Pursley I."/>
            <person name="Horton D.L."/>
            <person name="Alikhan N.F."/>
            <person name="Baker D."/>
            <person name="Gharbi K."/>
            <person name="Hall N."/>
            <person name="Watson M."/>
            <person name="Adriaenssens E.M."/>
            <person name="Foster-Nyarko E."/>
            <person name="Jarju S."/>
            <person name="Secka A."/>
            <person name="Antonio M."/>
            <person name="Oren A."/>
            <person name="Chaudhuri R.R."/>
            <person name="La Ragione R."/>
            <person name="Hildebrand F."/>
            <person name="Pallen M.J."/>
        </authorList>
    </citation>
    <scope>NUCLEOTIDE SEQUENCE</scope>
    <source>
        <strain evidence="2">ChiSjej1B19-3389</strain>
    </source>
</reference>
<dbReference type="EMBL" id="DVFW01000028">
    <property type="protein sequence ID" value="HIQ80855.1"/>
    <property type="molecule type" value="Genomic_DNA"/>
</dbReference>
<evidence type="ECO:0000313" key="3">
    <source>
        <dbReference type="Proteomes" id="UP000886787"/>
    </source>
</evidence>
<evidence type="ECO:0000259" key="1">
    <source>
        <dbReference type="PROSITE" id="PS50943"/>
    </source>
</evidence>